<dbReference type="InterPro" id="IPR045055">
    <property type="entry name" value="DNA2/NAM7-like"/>
</dbReference>
<organism evidence="5">
    <name type="scientific">Gordonia amarae</name>
    <dbReference type="NCBI Taxonomy" id="36821"/>
    <lineage>
        <taxon>Bacteria</taxon>
        <taxon>Bacillati</taxon>
        <taxon>Actinomycetota</taxon>
        <taxon>Actinomycetes</taxon>
        <taxon>Mycobacteriales</taxon>
        <taxon>Gordoniaceae</taxon>
        <taxon>Gordonia</taxon>
    </lineage>
</organism>
<reference evidence="5" key="1">
    <citation type="journal article" date="2021" name="Nat. Microbiol.">
        <title>Cocultivation of an ultrasmall environmental parasitic bacterium with lytic ability against bacteria associated with wastewater foams.</title>
        <authorList>
            <person name="Batinovic S."/>
            <person name="Rose J.J.A."/>
            <person name="Ratcliffe J."/>
            <person name="Seviour R.J."/>
            <person name="Petrovski S."/>
        </authorList>
    </citation>
    <scope>NUCLEOTIDE SEQUENCE</scope>
    <source>
        <strain evidence="5">CON44</strain>
    </source>
</reference>
<dbReference type="InterPro" id="IPR027417">
    <property type="entry name" value="P-loop_NTPase"/>
</dbReference>
<dbReference type="InterPro" id="IPR025103">
    <property type="entry name" value="DUF4011"/>
</dbReference>
<dbReference type="PANTHER" id="PTHR10887">
    <property type="entry name" value="DNA2/NAM7 HELICASE FAMILY"/>
    <property type="match status" value="1"/>
</dbReference>
<evidence type="ECO:0000313" key="5">
    <source>
        <dbReference type="EMBL" id="QHN39426.1"/>
    </source>
</evidence>
<feature type="compositionally biased region" description="Low complexity" evidence="1">
    <location>
        <begin position="1943"/>
        <end position="1954"/>
    </location>
</feature>
<feature type="domain" description="Restriction endonuclease type II-like" evidence="4">
    <location>
        <begin position="1734"/>
        <end position="1830"/>
    </location>
</feature>
<dbReference type="InterPro" id="IPR041677">
    <property type="entry name" value="DNA2/NAM7_AAA_11"/>
</dbReference>
<evidence type="ECO:0000259" key="2">
    <source>
        <dbReference type="Pfam" id="PF13086"/>
    </source>
</evidence>
<accession>A0A857MAH1</accession>
<dbReference type="InterPro" id="IPR041679">
    <property type="entry name" value="DNA2/NAM7-like_C"/>
</dbReference>
<evidence type="ECO:0000259" key="4">
    <source>
        <dbReference type="Pfam" id="PF18741"/>
    </source>
</evidence>
<dbReference type="SUPFAM" id="SSF52540">
    <property type="entry name" value="P-loop containing nucleoside triphosphate hydrolases"/>
    <property type="match status" value="1"/>
</dbReference>
<gene>
    <name evidence="5" type="ORF">GII30_09830</name>
</gene>
<feature type="compositionally biased region" description="Basic and acidic residues" evidence="1">
    <location>
        <begin position="1919"/>
        <end position="1938"/>
    </location>
</feature>
<dbReference type="Gene3D" id="3.40.50.300">
    <property type="entry name" value="P-loop containing nucleotide triphosphate hydrolases"/>
    <property type="match status" value="3"/>
</dbReference>
<evidence type="ECO:0000256" key="1">
    <source>
        <dbReference type="SAM" id="MobiDB-lite"/>
    </source>
</evidence>
<feature type="domain" description="DNA2/NAM7 helicase helicase" evidence="2">
    <location>
        <begin position="1404"/>
        <end position="1445"/>
    </location>
</feature>
<dbReference type="Pfam" id="PF13086">
    <property type="entry name" value="AAA_11"/>
    <property type="match status" value="1"/>
</dbReference>
<dbReference type="PANTHER" id="PTHR10887:SF495">
    <property type="entry name" value="HELICASE SENATAXIN ISOFORM X1-RELATED"/>
    <property type="match status" value="1"/>
</dbReference>
<dbReference type="CDD" id="cd18808">
    <property type="entry name" value="SF1_C_Upf1"/>
    <property type="match status" value="1"/>
</dbReference>
<dbReference type="InterPro" id="IPR049468">
    <property type="entry name" value="Restrct_endonuc-II-like_dom"/>
</dbReference>
<dbReference type="GO" id="GO:0004386">
    <property type="term" value="F:helicase activity"/>
    <property type="evidence" value="ECO:0007669"/>
    <property type="project" value="InterPro"/>
</dbReference>
<protein>
    <submittedName>
        <fullName evidence="5">DUF4011 domain-containing protein</fullName>
    </submittedName>
</protein>
<dbReference type="Pfam" id="PF13087">
    <property type="entry name" value="AAA_12"/>
    <property type="match status" value="1"/>
</dbReference>
<dbReference type="EMBL" id="CP045810">
    <property type="protein sequence ID" value="QHN39426.1"/>
    <property type="molecule type" value="Genomic_DNA"/>
</dbReference>
<proteinExistence type="predicted"/>
<feature type="region of interest" description="Disordered" evidence="1">
    <location>
        <begin position="1888"/>
        <end position="1954"/>
    </location>
</feature>
<dbReference type="Pfam" id="PF13195">
    <property type="entry name" value="DUF4011"/>
    <property type="match status" value="1"/>
</dbReference>
<feature type="domain" description="DNA2/NAM7 helicase-like C-terminal" evidence="3">
    <location>
        <begin position="1475"/>
        <end position="1681"/>
    </location>
</feature>
<dbReference type="Pfam" id="PF18741">
    <property type="entry name" value="MTES_1575"/>
    <property type="match status" value="1"/>
</dbReference>
<name>A0A857MAH1_9ACTN</name>
<evidence type="ECO:0000259" key="3">
    <source>
        <dbReference type="Pfam" id="PF13087"/>
    </source>
</evidence>
<dbReference type="InterPro" id="IPR047187">
    <property type="entry name" value="SF1_C_Upf1"/>
</dbReference>
<sequence>MMARTGRLGARTMTVQVDTNEPVMRPQIVAEVSAQWSWAASAAKIPQIAEIVVTVPADIEHATVTVTVRDADIEFGSATVYEGPLEAGTSSVSCVHVQLSPRAMSQVVDRTSAVCEIVLRDTVGNIVLTRRDEDIHVQPRDLWFWLGDPHKAETVDRLAVRLGEIDAFLARDESGADDLLAEKDQIEFSLAMLTGQAMSLANSLLASFVRPNHPEVAAIARDAADEKGRATGEPSFSAFQIADVAKAEKAVDDSVAAVFAALRSRNIAYSEPPPNWDYATSGQRIRDHADVARSGLGTCMDTTVLMAAVFEHVGLYPVLVLVPGHIFVGYWRRDPDSGDGPRPQWYPDRPCIRNQVRIAELVQGGWLGAIESTMLATGSEASFADATRSAHQSLIQAIGEGTATLIDVFAARRAGVSPLPVVTERADGVTEIVEYRPGGERSITHVDQDSPERALRGRLVDNQPTRYRRWKGSLFSLNATNDLLNLKKNARVQPLMVPSESLGYLEDKLHEDVSFGLHSGYDIPDLWQARGIRNAVQMHDSPDTELRDELTEHLRQRRLYVQRIAIRGGTGTVLEGSTFVKEIRSMAYAAKTARDEQGMNPLFLCIGLLRWPYKPGVFAEAPMILVPVTIGVARGRTDFTLTIDSSQSTTPNSALIEWLRREHGIVVPELETPITDHAGLDVDAVLGGARTAIARAGAVLEVSAEARLALLDLSSFRMWQDLNAHADDFLRRPLINHLVHTPTEQFLDQAAVACSEESNLSDVENLQTPIPADSTQKQAVVWARQGRTFVLQGPPGTGKSQTITNMVAECLLTGLRVLFVAEKGTALSVVQRRLDQIGLGPFTLNLHHEGSNATQVRAHLRQSLDAMVHPDQAAMDDAQRRLRAADYGLREYPEQLHRVNAAGVSAYRAHDQLLLVGDGPAIAVPEHLVATDGRTVASLRSVFVGLQPWTAAARVGPDHPWRLAGPMYPDFDVTGAVDSIVRVLDSVAWCSTTTGSLRDYLYRFTEPEHLAVLAAATHPRLPAGPDLAGVLDPSWPRYARESSATAEQQIADAHRLLAGFSPGVVELDIDTISAAVGAASESKRWGRSKRLAEVIEPLTKFAPAGVDLADAAQAVRVIAQLKQARDLESVATATLCSVPGLADAVPTKLLGPQAMAPVHSRIGDFEQLTAPLRVSDEWVHAACSLAQSGALTGVRHQITDFATALQSLLRHLNADGADIGAWRGGRSIVATVAAHADTWRRSYEYERLLGLQQWMRLQERLRPLSAAGMDRTRIDILEGRLNAAICEDAFERGVARTSEAERVRALGLDRFDSVAHNSLVDTYARAQNEIRDQWVSWAPSMLLHRRGAGGRGSATGALARELEKTRQKLGTRALLRKYAPAVQQLAPLLLCSPSSVVDLIEPGAMEFDLVIFDEASQITVPEAIGALGRARAAIVVGDSKQMPPTKVVAGSALSEEELDDEAEEIIEDQESILSECELARVPTISLAWHYRSQDEALIAFSNAAYYRGALSSFPTPTLMSTETGVEFRHVDGHYLRAGSRSVDLGGGIVAGNNTNPVEAQAIVNAVHDLVRGSSTPPSIGIVTFNEQQRQLISDLLTANEDPAVIEVLDDARMGAGDVLFVKALEQVQGDERDTIIFSIAFSKQANGRIPTNFGPLSNSGGERRLNVAVTRARRKNVVYCSFDPAELDVSGATYQGPKDLKNFLTLAKSSADSDADSSVGARGDRQVLRDRHRDEIAAALRSAGLHVMTDVGLSNFRLDLVLARPARPDRPLLPVLLDGESWHLRNTVSDRDILPIDVLTALMGWPHVARIWWPMWLQNRDLVIEQIRAAVDAAEAGFDSRESAPTSVDTSAAQMDIVGQEPPADRPRIAYTRQVRSSTADVDVDVADTTSATPVGVRSVPDGPETEPVRVAETGHQQKSTERRNDDCAAEPADRQVSEARQPTSATAVPTVTPGDRFIAADDGVVGDHGAIDTLPDRAAVKIVRAELRDIIATEGPVATGRLIRIVARRHGLNRVPASRQEAIKAVLRSLVPSESYLESATFGDFVWPDHIDPAAWSGFRIGGGDRSFEDIAPEEIANAMCSIRLRSPGIADEALLRETAVLFDITRLGAKVRARLEDVRDRHLAAAARRV</sequence>